<dbReference type="PANTHER" id="PTHR35791">
    <property type="entry name" value="UPF0754 MEMBRANE PROTEIN YHEB"/>
    <property type="match status" value="1"/>
</dbReference>
<dbReference type="GO" id="GO:0012505">
    <property type="term" value="C:endomembrane system"/>
    <property type="evidence" value="ECO:0007669"/>
    <property type="project" value="UniProtKB-SubCell"/>
</dbReference>
<feature type="transmembrane region" description="Helical" evidence="6">
    <location>
        <begin position="6"/>
        <end position="28"/>
    </location>
</feature>
<evidence type="ECO:0000256" key="3">
    <source>
        <dbReference type="ARBA" id="ARBA00022692"/>
    </source>
</evidence>
<evidence type="ECO:0000256" key="6">
    <source>
        <dbReference type="SAM" id="Phobius"/>
    </source>
</evidence>
<reference evidence="7 8" key="1">
    <citation type="submission" date="2010-12" db="EMBL/GenBank/DDBJ databases">
        <authorList>
            <person name="Muzny D."/>
            <person name="Qin X."/>
            <person name="Deng J."/>
            <person name="Jiang H."/>
            <person name="Liu Y."/>
            <person name="Qu J."/>
            <person name="Song X.-Z."/>
            <person name="Zhang L."/>
            <person name="Thornton R."/>
            <person name="Coyle M."/>
            <person name="Francisco L."/>
            <person name="Jackson L."/>
            <person name="Javaid M."/>
            <person name="Korchina V."/>
            <person name="Kovar C."/>
            <person name="Mata R."/>
            <person name="Mathew T."/>
            <person name="Ngo R."/>
            <person name="Nguyen L."/>
            <person name="Nguyen N."/>
            <person name="Okwuonu G."/>
            <person name="Ongeri F."/>
            <person name="Pham C."/>
            <person name="Simmons D."/>
            <person name="Wilczek-Boney K."/>
            <person name="Hale W."/>
            <person name="Jakkamsetti A."/>
            <person name="Pham P."/>
            <person name="Ruth R."/>
            <person name="San Lucas F."/>
            <person name="Warren J."/>
            <person name="Zhang J."/>
            <person name="Zhao Z."/>
            <person name="Zhou C."/>
            <person name="Zhu D."/>
            <person name="Lee S."/>
            <person name="Bess C."/>
            <person name="Blankenburg K."/>
            <person name="Forbes L."/>
            <person name="Fu Q."/>
            <person name="Gubbala S."/>
            <person name="Hirani K."/>
            <person name="Jayaseelan J.C."/>
            <person name="Lara F."/>
            <person name="Munidasa M."/>
            <person name="Palculict T."/>
            <person name="Patil S."/>
            <person name="Pu L.-L."/>
            <person name="Saada N."/>
            <person name="Tang L."/>
            <person name="Weissenberger G."/>
            <person name="Zhu Y."/>
            <person name="Hemphill L."/>
            <person name="Shang Y."/>
            <person name="Youmans B."/>
            <person name="Ayvaz T."/>
            <person name="Ross M."/>
            <person name="Santibanez J."/>
            <person name="Aqrawi P."/>
            <person name="Gross S."/>
            <person name="Joshi V."/>
            <person name="Fowler G."/>
            <person name="Nazareth L."/>
            <person name="Reid J."/>
            <person name="Worley K."/>
            <person name="Petrosino J."/>
            <person name="Highlander S."/>
            <person name="Gibbs R."/>
        </authorList>
    </citation>
    <scope>NUCLEOTIDE SEQUENCE [LARGE SCALE GENOMIC DNA]</scope>
    <source>
        <strain evidence="7 8">ATCC 23263</strain>
    </source>
</reference>
<evidence type="ECO:0000313" key="7">
    <source>
        <dbReference type="EMBL" id="EFV00472.1"/>
    </source>
</evidence>
<comment type="subcellular location">
    <subcellularLocation>
        <location evidence="1">Endomembrane system</location>
    </subcellularLocation>
</comment>
<dbReference type="RefSeq" id="WP_006599892.1">
    <property type="nucleotide sequence ID" value="NZ_GL622359.1"/>
</dbReference>
<evidence type="ECO:0000256" key="5">
    <source>
        <dbReference type="ARBA" id="ARBA00023136"/>
    </source>
</evidence>
<organism evidence="7 8">
    <name type="scientific">Pseudoramibacter alactolyticus ATCC 23263</name>
    <dbReference type="NCBI Taxonomy" id="887929"/>
    <lineage>
        <taxon>Bacteria</taxon>
        <taxon>Bacillati</taxon>
        <taxon>Bacillota</taxon>
        <taxon>Clostridia</taxon>
        <taxon>Eubacteriales</taxon>
        <taxon>Eubacteriaceae</taxon>
        <taxon>Pseudoramibacter</taxon>
    </lineage>
</organism>
<keyword evidence="3 6" id="KW-0812">Transmembrane</keyword>
<proteinExistence type="inferred from homology"/>
<keyword evidence="4 6" id="KW-1133">Transmembrane helix</keyword>
<evidence type="ECO:0008006" key="9">
    <source>
        <dbReference type="Google" id="ProtNLM"/>
    </source>
</evidence>
<comment type="similarity">
    <text evidence="2">Belongs to the UPF0754 family.</text>
</comment>
<comment type="caution">
    <text evidence="7">The sequence shown here is derived from an EMBL/GenBank/DDBJ whole genome shotgun (WGS) entry which is preliminary data.</text>
</comment>
<name>E6MKD5_9FIRM</name>
<protein>
    <recommendedName>
        <fullName evidence="9">DUF445 domain-containing protein</fullName>
    </recommendedName>
</protein>
<dbReference type="HOGENOM" id="CLU_042384_1_0_9"/>
<evidence type="ECO:0000256" key="4">
    <source>
        <dbReference type="ARBA" id="ARBA00022989"/>
    </source>
</evidence>
<dbReference type="PANTHER" id="PTHR35791:SF1">
    <property type="entry name" value="UPF0754 MEMBRANE PROTEIN YHEB"/>
    <property type="match status" value="1"/>
</dbReference>
<keyword evidence="8" id="KW-1185">Reference proteome</keyword>
<dbReference type="InterPro" id="IPR007383">
    <property type="entry name" value="DUF445"/>
</dbReference>
<evidence type="ECO:0000313" key="8">
    <source>
        <dbReference type="Proteomes" id="UP000004754"/>
    </source>
</evidence>
<dbReference type="Pfam" id="PF04286">
    <property type="entry name" value="DUF445"/>
    <property type="match status" value="1"/>
</dbReference>
<evidence type="ECO:0000256" key="2">
    <source>
        <dbReference type="ARBA" id="ARBA00008053"/>
    </source>
</evidence>
<keyword evidence="5 6" id="KW-0472">Membrane</keyword>
<dbReference type="Proteomes" id="UP000004754">
    <property type="component" value="Unassembled WGS sequence"/>
</dbReference>
<dbReference type="STRING" id="887929.HMP0721_2471"/>
<dbReference type="eggNOG" id="COG4399">
    <property type="taxonomic scope" value="Bacteria"/>
</dbReference>
<evidence type="ECO:0000256" key="1">
    <source>
        <dbReference type="ARBA" id="ARBA00004308"/>
    </source>
</evidence>
<feature type="transmembrane region" description="Helical" evidence="6">
    <location>
        <begin position="261"/>
        <end position="279"/>
    </location>
</feature>
<sequence>MLIHWIAPPLIGAVIGYITNYIAIKMLFRPLTPKMIFGRRLPFTPGIIPRRKAQLADALGKAVFAKFFNWDDLEIVFLSEPFAEKIACQVAAELRSTRTMGELEPAVPEAAAARMRAALATRIRDRLVASGTARKMVISSAQAMSESETGRLMGNLATAYAGPIADQLASEGQTLIAEMLAEEGTSLAEEPVGRLTEVLFENERVLIDGIKAVYLRFMRKNVRPIVESIDIVTQITGKMNLMSAGEVESLVLDIVARELRMVVWFGALLGAVIGTVNIFL</sequence>
<accession>E6MKD5</accession>
<dbReference type="OrthoDB" id="9787430at2"/>
<dbReference type="EMBL" id="AEQN01000034">
    <property type="protein sequence ID" value="EFV00472.1"/>
    <property type="molecule type" value="Genomic_DNA"/>
</dbReference>
<dbReference type="AlphaFoldDB" id="E6MKD5"/>
<gene>
    <name evidence="7" type="ORF">HMP0721_2471</name>
</gene>